<reference evidence="1" key="1">
    <citation type="submission" date="2017-05" db="UniProtKB">
        <authorList>
            <consortium name="EnsemblMetazoa"/>
        </authorList>
    </citation>
    <scope>IDENTIFICATION</scope>
</reference>
<dbReference type="AlphaFoldDB" id="A0A1X7ULH4"/>
<name>A0A1X7ULH4_AMPQE</name>
<evidence type="ECO:0000313" key="1">
    <source>
        <dbReference type="EnsemblMetazoa" id="Aqu2.1.28349_001"/>
    </source>
</evidence>
<organism evidence="1">
    <name type="scientific">Amphimedon queenslandica</name>
    <name type="common">Sponge</name>
    <dbReference type="NCBI Taxonomy" id="400682"/>
    <lineage>
        <taxon>Eukaryota</taxon>
        <taxon>Metazoa</taxon>
        <taxon>Porifera</taxon>
        <taxon>Demospongiae</taxon>
        <taxon>Heteroscleromorpha</taxon>
        <taxon>Haplosclerida</taxon>
        <taxon>Niphatidae</taxon>
        <taxon>Amphimedon</taxon>
    </lineage>
</organism>
<protein>
    <submittedName>
        <fullName evidence="1">Uncharacterized protein</fullName>
    </submittedName>
</protein>
<sequence length="54" mass="6595">MRLLMITLHSLLKELYMVYWPFHKQTWYLAIYKHGQLWANGHVNECVHVVLKQI</sequence>
<dbReference type="EnsemblMetazoa" id="Aqu2.1.28349_001">
    <property type="protein sequence ID" value="Aqu2.1.28349_001"/>
    <property type="gene ID" value="Aqu2.1.28349"/>
</dbReference>
<accession>A0A1X7ULH4</accession>
<proteinExistence type="predicted"/>
<dbReference type="InParanoid" id="A0A1X7ULH4"/>